<name>A0A2I0BEB2_9ASPA</name>
<evidence type="ECO:0000313" key="1">
    <source>
        <dbReference type="EMBL" id="PKA66129.1"/>
    </source>
</evidence>
<evidence type="ECO:0000313" key="2">
    <source>
        <dbReference type="Proteomes" id="UP000236161"/>
    </source>
</evidence>
<accession>A0A2I0BEB2</accession>
<sequence>MRRRPKGEEKEECKKQEKNWEKWKKAKKKREGKGEQDRKFWEGEEDLRFEKKQGEDEEERRGQFINKN</sequence>
<dbReference type="Proteomes" id="UP000236161">
    <property type="component" value="Unassembled WGS sequence"/>
</dbReference>
<dbReference type="AlphaFoldDB" id="A0A2I0BEB2"/>
<protein>
    <submittedName>
        <fullName evidence="1">Uncharacterized protein</fullName>
    </submittedName>
</protein>
<organism evidence="1 2">
    <name type="scientific">Apostasia shenzhenica</name>
    <dbReference type="NCBI Taxonomy" id="1088818"/>
    <lineage>
        <taxon>Eukaryota</taxon>
        <taxon>Viridiplantae</taxon>
        <taxon>Streptophyta</taxon>
        <taxon>Embryophyta</taxon>
        <taxon>Tracheophyta</taxon>
        <taxon>Spermatophyta</taxon>
        <taxon>Magnoliopsida</taxon>
        <taxon>Liliopsida</taxon>
        <taxon>Asparagales</taxon>
        <taxon>Orchidaceae</taxon>
        <taxon>Apostasioideae</taxon>
        <taxon>Apostasia</taxon>
    </lineage>
</organism>
<dbReference type="EMBL" id="KZ451887">
    <property type="protein sequence ID" value="PKA66129.1"/>
    <property type="molecule type" value="Genomic_DNA"/>
</dbReference>
<proteinExistence type="predicted"/>
<gene>
    <name evidence="1" type="ORF">AXF42_Ash018419</name>
</gene>
<reference evidence="1 2" key="1">
    <citation type="journal article" date="2017" name="Nature">
        <title>The Apostasia genome and the evolution of orchids.</title>
        <authorList>
            <person name="Zhang G.Q."/>
            <person name="Liu K.W."/>
            <person name="Li Z."/>
            <person name="Lohaus R."/>
            <person name="Hsiao Y.Y."/>
            <person name="Niu S.C."/>
            <person name="Wang J.Y."/>
            <person name="Lin Y.C."/>
            <person name="Xu Q."/>
            <person name="Chen L.J."/>
            <person name="Yoshida K."/>
            <person name="Fujiwara S."/>
            <person name="Wang Z.W."/>
            <person name="Zhang Y.Q."/>
            <person name="Mitsuda N."/>
            <person name="Wang M."/>
            <person name="Liu G.H."/>
            <person name="Pecoraro L."/>
            <person name="Huang H.X."/>
            <person name="Xiao X.J."/>
            <person name="Lin M."/>
            <person name="Wu X.Y."/>
            <person name="Wu W.L."/>
            <person name="Chen Y.Y."/>
            <person name="Chang S.B."/>
            <person name="Sakamoto S."/>
            <person name="Ohme-Takagi M."/>
            <person name="Yagi M."/>
            <person name="Zeng S.J."/>
            <person name="Shen C.Y."/>
            <person name="Yeh C.M."/>
            <person name="Luo Y.B."/>
            <person name="Tsai W.C."/>
            <person name="Van de Peer Y."/>
            <person name="Liu Z.J."/>
        </authorList>
    </citation>
    <scope>NUCLEOTIDE SEQUENCE [LARGE SCALE GENOMIC DNA]</scope>
    <source>
        <strain evidence="2">cv. Shenzhen</strain>
        <tissue evidence="1">Stem</tissue>
    </source>
</reference>
<keyword evidence="2" id="KW-1185">Reference proteome</keyword>